<dbReference type="Gene3D" id="3.40.640.10">
    <property type="entry name" value="Type I PLP-dependent aspartate aminotransferase-like (Major domain)"/>
    <property type="match status" value="1"/>
</dbReference>
<accession>A0A8H7UK99</accession>
<dbReference type="GO" id="GO:0005737">
    <property type="term" value="C:cytoplasm"/>
    <property type="evidence" value="ECO:0007669"/>
    <property type="project" value="TreeGrafter"/>
</dbReference>
<feature type="modified residue" description="N6-(pyridoxal phosphate)lysine" evidence="5">
    <location>
        <position position="305"/>
    </location>
</feature>
<evidence type="ECO:0000256" key="5">
    <source>
        <dbReference type="PIRSR" id="PIRSR602129-50"/>
    </source>
</evidence>
<dbReference type="InterPro" id="IPR015424">
    <property type="entry name" value="PyrdxlP-dep_Trfase"/>
</dbReference>
<evidence type="ECO:0000313" key="8">
    <source>
        <dbReference type="Proteomes" id="UP000612746"/>
    </source>
</evidence>
<evidence type="ECO:0000256" key="4">
    <source>
        <dbReference type="ARBA" id="ARBA00023239"/>
    </source>
</evidence>
<dbReference type="Pfam" id="PF00282">
    <property type="entry name" value="Pyridoxal_deC"/>
    <property type="match status" value="1"/>
</dbReference>
<keyword evidence="8" id="KW-1185">Reference proteome</keyword>
<comment type="similarity">
    <text evidence="2 6">Belongs to the group II decarboxylase family.</text>
</comment>
<dbReference type="InterPro" id="IPR015422">
    <property type="entry name" value="PyrdxlP-dep_Trfase_small"/>
</dbReference>
<dbReference type="PANTHER" id="PTHR11999:SF165">
    <property type="entry name" value="DECARBOXYLASE, PUTATIVE (AFU_ORTHOLOGUE AFUA_2G04980)-RELATED"/>
    <property type="match status" value="1"/>
</dbReference>
<gene>
    <name evidence="7" type="ORF">INT44_005869</name>
</gene>
<proteinExistence type="inferred from homology"/>
<name>A0A8H7UK99_9FUNG</name>
<keyword evidence="4 6" id="KW-0456">Lyase</keyword>
<dbReference type="GO" id="GO:0016831">
    <property type="term" value="F:carboxy-lyase activity"/>
    <property type="evidence" value="ECO:0007669"/>
    <property type="project" value="InterPro"/>
</dbReference>
<dbReference type="PANTHER" id="PTHR11999">
    <property type="entry name" value="GROUP II PYRIDOXAL-5-PHOSPHATE DECARBOXYLASE"/>
    <property type="match status" value="1"/>
</dbReference>
<dbReference type="InterPro" id="IPR021115">
    <property type="entry name" value="Pyridoxal-P_BS"/>
</dbReference>
<dbReference type="InterPro" id="IPR002129">
    <property type="entry name" value="PyrdxlP-dep_de-COase"/>
</dbReference>
<comment type="caution">
    <text evidence="7">The sequence shown here is derived from an EMBL/GenBank/DDBJ whole genome shotgun (WGS) entry which is preliminary data.</text>
</comment>
<dbReference type="OrthoDB" id="2161780at2759"/>
<dbReference type="GO" id="GO:0019752">
    <property type="term" value="P:carboxylic acid metabolic process"/>
    <property type="evidence" value="ECO:0007669"/>
    <property type="project" value="InterPro"/>
</dbReference>
<dbReference type="GO" id="GO:0030170">
    <property type="term" value="F:pyridoxal phosphate binding"/>
    <property type="evidence" value="ECO:0007669"/>
    <property type="project" value="InterPro"/>
</dbReference>
<sequence>MNISRTELQAALERVVQIALDRNDHLPELPVVQLNHNPDHAETQLLATRLPTTGQPLDKTFDQVFDSVLKDAPNANGPRFFGLITGGTTPASIVGDFLATLYDLNVCLHLPKETNAVTIEQLALDMVLDLCHIPREAYPGKLLTTGATASNTMGMMIARQWVGKKRFDIDIAEDGFCGKVIKVIGGRAHSSVIKAVGVAGLGRGNYIDVSLDQRGYKWDLDKMETILKAQMNGDSEGSIVVVGCGEINTGGFTTDIDKIRALCTRYDAWLHIDAAFGLYARAMPSHASLAANIELGDSMTSDGHKWLNVPYDCGLFYTKHIDMCSEVFGGAKSAYLDTGKTSIPQPLSVGIENSRRFRALPLYMSLLTYGAKGYQEVFESNCNFAVRLGEWIDQHPDLELLAPVYLHTVLFRVTAKSWSHPEGNDQFIEAIKDTEKVYVTKTVWDGQPAIRAAMSNWRTELDRDLPIVQQGLEEALQSRTA</sequence>
<keyword evidence="3 5" id="KW-0663">Pyridoxal phosphate</keyword>
<dbReference type="Proteomes" id="UP000612746">
    <property type="component" value="Unassembled WGS sequence"/>
</dbReference>
<reference evidence="7" key="1">
    <citation type="submission" date="2020-12" db="EMBL/GenBank/DDBJ databases">
        <title>Metabolic potential, ecology and presence of endohyphal bacteria is reflected in genomic diversity of Mucoromycotina.</title>
        <authorList>
            <person name="Muszewska A."/>
            <person name="Okrasinska A."/>
            <person name="Steczkiewicz K."/>
            <person name="Drgas O."/>
            <person name="Orlowska M."/>
            <person name="Perlinska-Lenart U."/>
            <person name="Aleksandrzak-Piekarczyk T."/>
            <person name="Szatraj K."/>
            <person name="Zielenkiewicz U."/>
            <person name="Pilsyk S."/>
            <person name="Malc E."/>
            <person name="Mieczkowski P."/>
            <person name="Kruszewska J.S."/>
            <person name="Biernat P."/>
            <person name="Pawlowska J."/>
        </authorList>
    </citation>
    <scope>NUCLEOTIDE SEQUENCE</scope>
    <source>
        <strain evidence="7">WA0000051536</strain>
    </source>
</reference>
<evidence type="ECO:0000313" key="7">
    <source>
        <dbReference type="EMBL" id="KAG2182888.1"/>
    </source>
</evidence>
<evidence type="ECO:0000256" key="6">
    <source>
        <dbReference type="RuleBase" id="RU000382"/>
    </source>
</evidence>
<evidence type="ECO:0000256" key="1">
    <source>
        <dbReference type="ARBA" id="ARBA00001933"/>
    </source>
</evidence>
<organism evidence="7 8">
    <name type="scientific">Umbelopsis vinacea</name>
    <dbReference type="NCBI Taxonomy" id="44442"/>
    <lineage>
        <taxon>Eukaryota</taxon>
        <taxon>Fungi</taxon>
        <taxon>Fungi incertae sedis</taxon>
        <taxon>Mucoromycota</taxon>
        <taxon>Mucoromycotina</taxon>
        <taxon>Umbelopsidomycetes</taxon>
        <taxon>Umbelopsidales</taxon>
        <taxon>Umbelopsidaceae</taxon>
        <taxon>Umbelopsis</taxon>
    </lineage>
</organism>
<dbReference type="SUPFAM" id="SSF53383">
    <property type="entry name" value="PLP-dependent transferases"/>
    <property type="match status" value="1"/>
</dbReference>
<evidence type="ECO:0000256" key="3">
    <source>
        <dbReference type="ARBA" id="ARBA00022898"/>
    </source>
</evidence>
<protein>
    <submittedName>
        <fullName evidence="7">Uncharacterized protein</fullName>
    </submittedName>
</protein>
<dbReference type="Gene3D" id="3.90.1150.10">
    <property type="entry name" value="Aspartate Aminotransferase, domain 1"/>
    <property type="match status" value="1"/>
</dbReference>
<dbReference type="InterPro" id="IPR010977">
    <property type="entry name" value="Aromatic_deC"/>
</dbReference>
<dbReference type="Gene3D" id="3.90.1150.170">
    <property type="match status" value="1"/>
</dbReference>
<comment type="cofactor">
    <cofactor evidence="1 5 6">
        <name>pyridoxal 5'-phosphate</name>
        <dbReference type="ChEBI" id="CHEBI:597326"/>
    </cofactor>
</comment>
<dbReference type="AlphaFoldDB" id="A0A8H7UK99"/>
<dbReference type="InterPro" id="IPR015421">
    <property type="entry name" value="PyrdxlP-dep_Trfase_major"/>
</dbReference>
<evidence type="ECO:0000256" key="2">
    <source>
        <dbReference type="ARBA" id="ARBA00009533"/>
    </source>
</evidence>
<dbReference type="EMBL" id="JAEPRA010000007">
    <property type="protein sequence ID" value="KAG2182888.1"/>
    <property type="molecule type" value="Genomic_DNA"/>
</dbReference>
<dbReference type="PROSITE" id="PS00392">
    <property type="entry name" value="DDC_GAD_HDC_YDC"/>
    <property type="match status" value="1"/>
</dbReference>